<proteinExistence type="predicted"/>
<organism evidence="1 2">
    <name type="scientific">Rhododendron molle</name>
    <name type="common">Chinese azalea</name>
    <name type="synonym">Azalea mollis</name>
    <dbReference type="NCBI Taxonomy" id="49168"/>
    <lineage>
        <taxon>Eukaryota</taxon>
        <taxon>Viridiplantae</taxon>
        <taxon>Streptophyta</taxon>
        <taxon>Embryophyta</taxon>
        <taxon>Tracheophyta</taxon>
        <taxon>Spermatophyta</taxon>
        <taxon>Magnoliopsida</taxon>
        <taxon>eudicotyledons</taxon>
        <taxon>Gunneridae</taxon>
        <taxon>Pentapetalae</taxon>
        <taxon>asterids</taxon>
        <taxon>Ericales</taxon>
        <taxon>Ericaceae</taxon>
        <taxon>Ericoideae</taxon>
        <taxon>Rhodoreae</taxon>
        <taxon>Rhododendron</taxon>
    </lineage>
</organism>
<sequence length="360" mass="40014">MRPHFVLLFFSILFLPPFVFKAGAQALTKKPLNNSFSAILVFGDSTVDPGNNNYVQTIFKSNFRPYGRDFPNHIPTGRFSNGRLVTDFVASYVGIKENVPAYLDQSLSIGELMTGVSFASAGSGFDPLTAQIVGAIPMPTQMEYFREYKNRLELAIGKQRAQTLINKAGVVISAGTNDFIVNYFGPPIRRQSYTVSSYQLFLLQNLQHFIKDLADEGAQRIVIVGLPPMGCVPAVITLNSGGSRKRGCIESLSSVARDYNQLLQNQWKAMQQTSGHQIFYADIYTPMVDIIQRRKFGFDVVDRGCCGTGLLEASYSCNPKSPTCTDASKYAFWDAIHPTESTYYIIFKSLVPTIDFFLNA</sequence>
<protein>
    <submittedName>
        <fullName evidence="1">Uncharacterized protein</fullName>
    </submittedName>
</protein>
<reference evidence="1" key="1">
    <citation type="submission" date="2022-02" db="EMBL/GenBank/DDBJ databases">
        <title>Plant Genome Project.</title>
        <authorList>
            <person name="Zhang R.-G."/>
        </authorList>
    </citation>
    <scope>NUCLEOTIDE SEQUENCE</scope>
    <source>
        <strain evidence="1">AT1</strain>
    </source>
</reference>
<evidence type="ECO:0000313" key="2">
    <source>
        <dbReference type="Proteomes" id="UP001062846"/>
    </source>
</evidence>
<name>A0ACC0PQI5_RHOML</name>
<evidence type="ECO:0000313" key="1">
    <source>
        <dbReference type="EMBL" id="KAI8567851.1"/>
    </source>
</evidence>
<keyword evidence="2" id="KW-1185">Reference proteome</keyword>
<gene>
    <name evidence="1" type="ORF">RHMOL_Rhmol02G0153900</name>
</gene>
<accession>A0ACC0PQI5</accession>
<dbReference type="Proteomes" id="UP001062846">
    <property type="component" value="Chromosome 2"/>
</dbReference>
<comment type="caution">
    <text evidence="1">The sequence shown here is derived from an EMBL/GenBank/DDBJ whole genome shotgun (WGS) entry which is preliminary data.</text>
</comment>
<dbReference type="EMBL" id="CM046389">
    <property type="protein sequence ID" value="KAI8567851.1"/>
    <property type="molecule type" value="Genomic_DNA"/>
</dbReference>